<feature type="chain" id="PRO_5001648195" evidence="1">
    <location>
        <begin position="19"/>
        <end position="766"/>
    </location>
</feature>
<organism evidence="3">
    <name type="scientific">Helicoverpa armigera</name>
    <name type="common">Cotton bollworm</name>
    <name type="synonym">Heliothis armigera</name>
    <dbReference type="NCBI Taxonomy" id="29058"/>
    <lineage>
        <taxon>Eukaryota</taxon>
        <taxon>Metazoa</taxon>
        <taxon>Ecdysozoa</taxon>
        <taxon>Arthropoda</taxon>
        <taxon>Hexapoda</taxon>
        <taxon>Insecta</taxon>
        <taxon>Pterygota</taxon>
        <taxon>Neoptera</taxon>
        <taxon>Endopterygota</taxon>
        <taxon>Lepidoptera</taxon>
        <taxon>Glossata</taxon>
        <taxon>Ditrysia</taxon>
        <taxon>Noctuoidea</taxon>
        <taxon>Noctuidae</taxon>
        <taxon>Heliothinae</taxon>
        <taxon>Helicoverpa</taxon>
    </lineage>
</organism>
<dbReference type="InterPro" id="IPR001156">
    <property type="entry name" value="Transferrin-like_dom"/>
</dbReference>
<dbReference type="SMART" id="SM00094">
    <property type="entry name" value="TR_FER"/>
    <property type="match status" value="1"/>
</dbReference>
<dbReference type="PANTHER" id="PTHR11485">
    <property type="entry name" value="TRANSFERRIN"/>
    <property type="match status" value="1"/>
</dbReference>
<protein>
    <submittedName>
        <fullName evidence="3">Transferin</fullName>
    </submittedName>
</protein>
<keyword evidence="1" id="KW-0732">Signal</keyword>
<dbReference type="Pfam" id="PF00405">
    <property type="entry name" value="Transferrin"/>
    <property type="match status" value="2"/>
</dbReference>
<dbReference type="GO" id="GO:0005886">
    <property type="term" value="C:plasma membrane"/>
    <property type="evidence" value="ECO:0007669"/>
    <property type="project" value="TreeGrafter"/>
</dbReference>
<dbReference type="GO" id="GO:0055037">
    <property type="term" value="C:recycling endosome"/>
    <property type="evidence" value="ECO:0007669"/>
    <property type="project" value="TreeGrafter"/>
</dbReference>
<proteinExistence type="evidence at transcript level"/>
<accession>A0A067YAW9</accession>
<dbReference type="PROSITE" id="PS51408">
    <property type="entry name" value="TRANSFERRIN_LIKE_4"/>
    <property type="match status" value="2"/>
</dbReference>
<dbReference type="GO" id="GO:0006826">
    <property type="term" value="P:iron ion transport"/>
    <property type="evidence" value="ECO:0007669"/>
    <property type="project" value="TreeGrafter"/>
</dbReference>
<dbReference type="GO" id="GO:0005769">
    <property type="term" value="C:early endosome"/>
    <property type="evidence" value="ECO:0007669"/>
    <property type="project" value="TreeGrafter"/>
</dbReference>
<evidence type="ECO:0000259" key="2">
    <source>
        <dbReference type="PROSITE" id="PS51408"/>
    </source>
</evidence>
<dbReference type="PANTHER" id="PTHR11485:SF57">
    <property type="entry name" value="TRANSFERRIN"/>
    <property type="match status" value="1"/>
</dbReference>
<name>A0A067YAW9_HELAM</name>
<dbReference type="Gene3D" id="3.40.190.10">
    <property type="entry name" value="Periplasmic binding protein-like II"/>
    <property type="match status" value="3"/>
</dbReference>
<dbReference type="SMR" id="A0A067YAW9"/>
<dbReference type="PRINTS" id="PR00422">
    <property type="entry name" value="TRANSFERRIN"/>
</dbReference>
<dbReference type="CDD" id="cd13529">
    <property type="entry name" value="PBP2_transferrin"/>
    <property type="match status" value="1"/>
</dbReference>
<dbReference type="SUPFAM" id="SSF53850">
    <property type="entry name" value="Periplasmic binding protein-like II"/>
    <property type="match status" value="2"/>
</dbReference>
<evidence type="ECO:0000256" key="1">
    <source>
        <dbReference type="SAM" id="SignalP"/>
    </source>
</evidence>
<dbReference type="GO" id="GO:0005615">
    <property type="term" value="C:extracellular space"/>
    <property type="evidence" value="ECO:0007669"/>
    <property type="project" value="TreeGrafter"/>
</dbReference>
<dbReference type="EMBL" id="KC456662">
    <property type="protein sequence ID" value="AGZ62936.1"/>
    <property type="molecule type" value="mRNA"/>
</dbReference>
<evidence type="ECO:0000313" key="3">
    <source>
        <dbReference type="EMBL" id="AGZ62936.1"/>
    </source>
</evidence>
<dbReference type="AlphaFoldDB" id="A0A067YAW9"/>
<feature type="domain" description="Transferrin-like" evidence="2">
    <location>
        <begin position="383"/>
        <end position="728"/>
    </location>
</feature>
<feature type="signal peptide" evidence="1">
    <location>
        <begin position="1"/>
        <end position="18"/>
    </location>
</feature>
<dbReference type="OrthoDB" id="8183540at2759"/>
<feature type="domain" description="Transferrin-like" evidence="2">
    <location>
        <begin position="21"/>
        <end position="375"/>
    </location>
</feature>
<reference evidence="3" key="1">
    <citation type="submission" date="2013-01" db="EMBL/GenBank/DDBJ databases">
        <title>The function of a novel Cry1Ac-binding protein in Helicoverpa armigera.</title>
        <authorList>
            <person name="Zhang L."/>
            <person name="Liang G."/>
            <person name="Chen L."/>
            <person name="Guo Y."/>
            <person name="Wu K."/>
            <person name="Lu Y."/>
        </authorList>
    </citation>
    <scope>NUCLEOTIDE SEQUENCE</scope>
</reference>
<sequence length="766" mass="82987">MGFKLVFLFSCLVAAVSAQTYRVCVSTAVSSSTCQSISRDDSQVTCQRVESRVDCALKLAAGQADLGYFSEEETLLLSQQQPNDNRVLATVRDESKLDPYAFETVAVVPANHTRGLDGLSGGVYCHPGLDESDLRWSPRVLKNLEQLAARTDRCPEANTAGKTAEELEVETLSKYFSSGCRPGAWSNNVTVDADLKSRYPSLCSRCGPDSGCSRYTIDMGVSIANVRNENRHIQALECLRTNANASSAVAYVAWQHVVEYFTIRNPQDSPSFAVLCPNGTLASLTTAVLSNTISPCAFIRQPWGAIVANTNNAAALLTSLKTWWPAGSSPATGWQSTLFSVVTGGSSSARVVFQDSPISLLNYTSAIRTISNIDSTASCMPARRWCTISTLEQTKCNWVRVSAHTLGVQPSIACQQRNSVLECLNDIKDDRADFISAPSNYGYLARQHYKLTPVKLVQNSPDDASRVAAFVKESAVISSNVTRYENLRGKNACFPESGGLAYMSFVRVGQERGVLSSSECDYAAAVGEFFGGACAPGAIDASHALSESSSFNSSVLCSSCRTSVNINGNNSTCAWDYTNMYFGNNGTLACLNDPNNDVAFLNTRSMATHLTSLGLQATQFRALCRNNSLAATTGISIDDNCLLAYVVDAEIVTRRNDPQYNSLNTLLDSLDTYFGYNAASGNQLINLEIFSPFNENKNLLFKDSTIGLTEASLSSSHEPARNYIELFRHLQACTGTAPPIAGLANRSFYSIVTLLTMAIMTRFVIY</sequence>